<dbReference type="InterPro" id="IPR036397">
    <property type="entry name" value="RNaseH_sf"/>
</dbReference>
<evidence type="ECO:0000313" key="18">
    <source>
        <dbReference type="EMBL" id="SDJ73041.1"/>
    </source>
</evidence>
<protein>
    <recommendedName>
        <fullName evidence="3 13">Exodeoxyribonuclease I</fullName>
        <ecNumber evidence="2 13">3.1.11.1</ecNumber>
    </recommendedName>
</protein>
<evidence type="ECO:0000256" key="4">
    <source>
        <dbReference type="ARBA" id="ARBA00022722"/>
    </source>
</evidence>
<keyword evidence="19" id="KW-1185">Reference proteome</keyword>
<evidence type="ECO:0000256" key="3">
    <source>
        <dbReference type="ARBA" id="ARBA00019900"/>
    </source>
</evidence>
<gene>
    <name evidence="18" type="ORF">SAMN05216186_102460</name>
</gene>
<dbReference type="PANTHER" id="PTHR11046">
    <property type="entry name" value="OLIGORIBONUCLEASE, MITOCHONDRIAL"/>
    <property type="match status" value="1"/>
</dbReference>
<dbReference type="CDD" id="cd06138">
    <property type="entry name" value="ExoI_N"/>
    <property type="match status" value="1"/>
</dbReference>
<accession>A0A1G8W3U2</accession>
<keyword evidence="5 15" id="KW-0479">Metal-binding</keyword>
<dbReference type="GO" id="GO:0006281">
    <property type="term" value="P:DNA repair"/>
    <property type="evidence" value="ECO:0007669"/>
    <property type="project" value="UniProtKB-KW"/>
</dbReference>
<evidence type="ECO:0000256" key="6">
    <source>
        <dbReference type="ARBA" id="ARBA00022763"/>
    </source>
</evidence>
<feature type="domain" description="ExoI SH3-like" evidence="16">
    <location>
        <begin position="195"/>
        <end position="348"/>
    </location>
</feature>
<evidence type="ECO:0000256" key="12">
    <source>
        <dbReference type="ARBA" id="ARBA00046792"/>
    </source>
</evidence>
<evidence type="ECO:0000256" key="7">
    <source>
        <dbReference type="ARBA" id="ARBA00022801"/>
    </source>
</evidence>
<dbReference type="InterPro" id="IPR038649">
    <property type="entry name" value="EXOI_SH3_sf"/>
</dbReference>
<evidence type="ECO:0000259" key="17">
    <source>
        <dbReference type="PROSITE" id="PS51785"/>
    </source>
</evidence>
<comment type="subunit">
    <text evidence="12">Monomer. Interacts with ssb (via C-terminus); this interaction stimulates the exonuclease activity by recruiting the enzyme to its substrate.</text>
</comment>
<dbReference type="FunFam" id="3.30.1520.20:FF:000001">
    <property type="entry name" value="Exodeoxyribonuclease I"/>
    <property type="match status" value="1"/>
</dbReference>
<keyword evidence="7 13" id="KW-0378">Hydrolase</keyword>
<dbReference type="EC" id="3.1.11.1" evidence="2 13"/>
<dbReference type="STRING" id="137658.SAMN05216186_102460"/>
<evidence type="ECO:0000259" key="16">
    <source>
        <dbReference type="PROSITE" id="PS51784"/>
    </source>
</evidence>
<feature type="binding site" evidence="14">
    <location>
        <position position="158"/>
    </location>
    <ligand>
        <name>substrate</name>
    </ligand>
</feature>
<dbReference type="Gene3D" id="1.20.1280.70">
    <property type="entry name" value="Exonuclease ExoI, domain 3"/>
    <property type="match status" value="1"/>
</dbReference>
<dbReference type="InterPro" id="IPR013620">
    <property type="entry name" value="Exonuc_1_SH3"/>
</dbReference>
<comment type="catalytic activity">
    <reaction evidence="1 13">
        <text>Exonucleolytic cleavage in the 3'- to 5'-direction to yield nucleoside 5'-phosphates.</text>
        <dbReference type="EC" id="3.1.11.1"/>
    </reaction>
</comment>
<dbReference type="RefSeq" id="WP_084334577.1">
    <property type="nucleotide sequence ID" value="NZ_FNFD01000002.1"/>
</dbReference>
<dbReference type="EMBL" id="FNFD01000002">
    <property type="protein sequence ID" value="SDJ73041.1"/>
    <property type="molecule type" value="Genomic_DNA"/>
</dbReference>
<evidence type="ECO:0000256" key="5">
    <source>
        <dbReference type="ARBA" id="ARBA00022723"/>
    </source>
</evidence>
<dbReference type="GO" id="GO:0008310">
    <property type="term" value="F:single-stranded DNA 3'-5' DNA exonuclease activity"/>
    <property type="evidence" value="ECO:0007669"/>
    <property type="project" value="UniProtKB-EC"/>
</dbReference>
<keyword evidence="6 13" id="KW-0227">DNA damage</keyword>
<evidence type="ECO:0000256" key="2">
    <source>
        <dbReference type="ARBA" id="ARBA00012108"/>
    </source>
</evidence>
<dbReference type="PIRSF" id="PIRSF000977">
    <property type="entry name" value="Exodeoxyribonuclease_I"/>
    <property type="match status" value="1"/>
</dbReference>
<dbReference type="Pfam" id="PF26016">
    <property type="entry name" value="ExoI_C"/>
    <property type="match status" value="1"/>
</dbReference>
<keyword evidence="11 13" id="KW-0234">DNA repair</keyword>
<dbReference type="FunFam" id="3.30.420.10:FF:000033">
    <property type="entry name" value="Exodeoxyribonuclease I"/>
    <property type="match status" value="1"/>
</dbReference>
<evidence type="ECO:0000256" key="10">
    <source>
        <dbReference type="ARBA" id="ARBA00023125"/>
    </source>
</evidence>
<evidence type="ECO:0000256" key="11">
    <source>
        <dbReference type="ARBA" id="ARBA00023204"/>
    </source>
</evidence>
<dbReference type="Pfam" id="PF08411">
    <property type="entry name" value="ExoI_SH3"/>
    <property type="match status" value="1"/>
</dbReference>
<feature type="domain" description="ExoI C-terminal" evidence="17">
    <location>
        <begin position="351"/>
        <end position="471"/>
    </location>
</feature>
<dbReference type="PROSITE" id="PS51785">
    <property type="entry name" value="EXOI_C"/>
    <property type="match status" value="1"/>
</dbReference>
<dbReference type="InterPro" id="IPR012337">
    <property type="entry name" value="RNaseH-like_sf"/>
</dbReference>
<dbReference type="InterPro" id="IPR013520">
    <property type="entry name" value="Ribonucl_H"/>
</dbReference>
<evidence type="ECO:0000256" key="9">
    <source>
        <dbReference type="ARBA" id="ARBA00022842"/>
    </source>
</evidence>
<keyword evidence="9 15" id="KW-0460">Magnesium</keyword>
<organism evidence="18 19">
    <name type="scientific">Pseudomonas indica</name>
    <dbReference type="NCBI Taxonomy" id="137658"/>
    <lineage>
        <taxon>Bacteria</taxon>
        <taxon>Pseudomonadati</taxon>
        <taxon>Pseudomonadota</taxon>
        <taxon>Gammaproteobacteria</taxon>
        <taxon>Pseudomonadales</taxon>
        <taxon>Pseudomonadaceae</taxon>
        <taxon>Pseudomonas</taxon>
    </lineage>
</organism>
<feature type="binding site" evidence="14">
    <location>
        <position position="11"/>
    </location>
    <ligand>
        <name>substrate</name>
    </ligand>
</feature>
<evidence type="ECO:0000256" key="14">
    <source>
        <dbReference type="PIRSR" id="PIRSR000977-1"/>
    </source>
</evidence>
<dbReference type="PROSITE" id="PS51784">
    <property type="entry name" value="EXOI_SH3"/>
    <property type="match status" value="1"/>
</dbReference>
<sequence length="488" mass="56334">MTSSIFWYDYETTGIDPRCDRPLQGAGIRTDEALNEIGEPLNLYCRLSDDILPHPAACLVTGITPARLADKGLCEAEFMARIHAELASPGTCGAGYNTLRFDDEVTRYSLYRNFFDPYGREWQGGNSRWDLIDLVRTAYALRPEGIAWPEEDGRVTLKLERLTAANGIEHGQAHDALSDVRATIALARLLRERQPKLYDYLYRLRSKHQVLEQVRLLQPLVHISGRFSMSRHCLAVVLPLAWHPRNRNALIVCDLQADPQPLLELDAESLRQRLYTRREELADGELPIPLKLLHVNRCPVVAPLNVLREQDKERLQLDMELCSSRAEMLKEKQAVWRDKLLSLYGTEDFAPCEDPEQQLYSGFLADRDRRLCEQVRCADPQRLAREGWPFDDSRLPELLFRYRARNFPETLSADEQVRWRNFCWQRLNHPEFGAPNTLENFETALLQYWGNCAPAQQQVLAEWREYVRKLRERYVAVGLDDPLGMSVG</sequence>
<evidence type="ECO:0000256" key="1">
    <source>
        <dbReference type="ARBA" id="ARBA00000563"/>
    </source>
</evidence>
<dbReference type="AlphaFoldDB" id="A0A1G8W3U2"/>
<dbReference type="Gene3D" id="1.10.287.1240">
    <property type="match status" value="1"/>
</dbReference>
<dbReference type="InterPro" id="IPR058561">
    <property type="entry name" value="Exonuc_1_C"/>
</dbReference>
<dbReference type="SUPFAM" id="SSF53098">
    <property type="entry name" value="Ribonuclease H-like"/>
    <property type="match status" value="1"/>
</dbReference>
<dbReference type="Pfam" id="PF00929">
    <property type="entry name" value="RNase_T"/>
    <property type="match status" value="1"/>
</dbReference>
<dbReference type="NCBIfam" id="NF008746">
    <property type="entry name" value="PRK11779.1"/>
    <property type="match status" value="1"/>
</dbReference>
<keyword evidence="8 13" id="KW-0269">Exonuclease</keyword>
<evidence type="ECO:0000256" key="15">
    <source>
        <dbReference type="PIRSR" id="PIRSR000977-2"/>
    </source>
</evidence>
<feature type="binding site" evidence="15">
    <location>
        <position position="9"/>
    </location>
    <ligand>
        <name>Mg(2+)</name>
        <dbReference type="ChEBI" id="CHEBI:18420"/>
        <label>1</label>
    </ligand>
</feature>
<feature type="binding site" evidence="15">
    <location>
        <position position="11"/>
    </location>
    <ligand>
        <name>Mg(2+)</name>
        <dbReference type="ChEBI" id="CHEBI:18420"/>
        <label>2</label>
    </ligand>
</feature>
<keyword evidence="10" id="KW-0238">DNA-binding</keyword>
<dbReference type="GO" id="GO:0000175">
    <property type="term" value="F:3'-5'-RNA exonuclease activity"/>
    <property type="evidence" value="ECO:0007669"/>
    <property type="project" value="InterPro"/>
</dbReference>
<dbReference type="InterPro" id="IPR022894">
    <property type="entry name" value="Oligoribonuclease"/>
</dbReference>
<dbReference type="FunFam" id="1.20.1280.70:FF:000001">
    <property type="entry name" value="Exodeoxyribonuclease I"/>
    <property type="match status" value="1"/>
</dbReference>
<dbReference type="InterPro" id="IPR023607">
    <property type="entry name" value="Exodeoxyribonuclease_I"/>
</dbReference>
<dbReference type="PANTHER" id="PTHR11046:SF11">
    <property type="entry name" value="EXODEOXYRIBONUCLEASE I"/>
    <property type="match status" value="1"/>
</dbReference>
<evidence type="ECO:0000256" key="13">
    <source>
        <dbReference type="PIRNR" id="PIRNR000977"/>
    </source>
</evidence>
<proteinExistence type="predicted"/>
<feature type="binding site" evidence="15">
    <location>
        <position position="179"/>
    </location>
    <ligand>
        <name>Mg(2+)</name>
        <dbReference type="ChEBI" id="CHEBI:18420"/>
        <label>2</label>
    </ligand>
</feature>
<dbReference type="Proteomes" id="UP000198706">
    <property type="component" value="Unassembled WGS sequence"/>
</dbReference>
<keyword evidence="4 13" id="KW-0540">Nuclease</keyword>
<dbReference type="SMART" id="SM00479">
    <property type="entry name" value="EXOIII"/>
    <property type="match status" value="1"/>
</dbReference>
<name>A0A1G8W3U2_9PSED</name>
<dbReference type="GO" id="GO:0003677">
    <property type="term" value="F:DNA binding"/>
    <property type="evidence" value="ECO:0007669"/>
    <property type="project" value="UniProtKB-KW"/>
</dbReference>
<reference evidence="18 19" key="1">
    <citation type="submission" date="2016-10" db="EMBL/GenBank/DDBJ databases">
        <authorList>
            <person name="de Groot N.N."/>
        </authorList>
    </citation>
    <scope>NUCLEOTIDE SEQUENCE [LARGE SCALE GENOMIC DNA]</scope>
    <source>
        <strain evidence="18 19">JCM 21544</strain>
    </source>
</reference>
<dbReference type="GO" id="GO:0046872">
    <property type="term" value="F:metal ion binding"/>
    <property type="evidence" value="ECO:0007669"/>
    <property type="project" value="UniProtKB-KW"/>
</dbReference>
<comment type="cofactor">
    <cofactor evidence="15">
        <name>Mg(2+)</name>
        <dbReference type="ChEBI" id="CHEBI:18420"/>
    </cofactor>
    <text evidence="15">Binds 2 Mg(2+) ions per monomer.</text>
</comment>
<evidence type="ECO:0000256" key="8">
    <source>
        <dbReference type="ARBA" id="ARBA00022839"/>
    </source>
</evidence>
<evidence type="ECO:0000313" key="19">
    <source>
        <dbReference type="Proteomes" id="UP000198706"/>
    </source>
</evidence>
<dbReference type="Gene3D" id="3.30.1520.20">
    <property type="entry name" value="Exonuclease ExoI, domain 2"/>
    <property type="match status" value="1"/>
</dbReference>
<dbReference type="Gene3D" id="3.30.420.10">
    <property type="entry name" value="Ribonuclease H-like superfamily/Ribonuclease H"/>
    <property type="match status" value="1"/>
</dbReference>
<dbReference type="InterPro" id="IPR034747">
    <property type="entry name" value="EXOI_SH3"/>
</dbReference>